<keyword evidence="3" id="KW-0472">Membrane</keyword>
<sequence>MGKASRRKQPLPQAAAESVSTPVSTPASPVRRWLIAGALLLLGALVVFWLYQFHLLGRNAPVGLSAVHATFVDEQRCASCHSAEFASWKNAHHAKAMALPTADTVAGNFENARFDYNGITSRFYRKGSEYWVDTDGAGGKVGSYKVAFTFGVAPLQQYLIAMPGGRLQALGIAWDVQRKTWFHLHPKEQVTAADELHWTKPAQNANFMCAECHVTNMKRNYNPADDTFKSTWHALGVGCQACHGPASSHVTWETGDKSQPLAGFGFETPLKNAPQQTVLETCARCHSRRAPLGDGFVHGQRLADDYSLSLLTDALYEVDGHFKEEDFEYGSFAQSKMFMKGVTCVDCHNPHTGKTRLQGNALCVQCHNATAPLQRTGLDTSTLQRKDYDTPAHTHHPQGSAGSSCVACHMPGKFYMEVDFRHDHALSIPRPDLARELGTPDACTTCHKDKTPEWAAAKLQTWFGKQTRPASYGQMMHSLRNGGIGAADVLNVLVLDPSIPPIRRATALEEAGRYPSEAMVKTVIVALKDADPTVRIAAIHALGVLPPDTRRPLLVPLLADTVRGVRIEAARALVDARDQLGTDRPRWDQVIAEYRQVQASLAERPESHLNLAGLDRELGQHDAARAEINKTLALNPDFLPAITMKAEYLSAADDTAGGIDLLRAAIARHPDAGLLYHALGLAQIRAGDRPGALQSLKMAWQKMPADASFGYVYAVAQHDTGDPAGAIKTLDAVIKAHPESRDAAMTAVRYRIEANDAAGAQAIAARWLKINPGEPSLGRAPASNGG</sequence>
<dbReference type="InterPro" id="IPR023155">
    <property type="entry name" value="Cyt_c-552/4"/>
</dbReference>
<dbReference type="Pfam" id="PF13646">
    <property type="entry name" value="HEAT_2"/>
    <property type="match status" value="1"/>
</dbReference>
<evidence type="ECO:0000313" key="6">
    <source>
        <dbReference type="EMBL" id="MBB5190729.1"/>
    </source>
</evidence>
<keyword evidence="3" id="KW-0812">Transmembrane</keyword>
<dbReference type="Pfam" id="PF09699">
    <property type="entry name" value="Paired_CXXCH_1"/>
    <property type="match status" value="1"/>
</dbReference>
<keyword evidence="7" id="KW-1185">Reference proteome</keyword>
<dbReference type="InterPro" id="IPR036280">
    <property type="entry name" value="Multihaem_cyt_sf"/>
</dbReference>
<dbReference type="Gene3D" id="1.25.40.10">
    <property type="entry name" value="Tetratricopeptide repeat domain"/>
    <property type="match status" value="1"/>
</dbReference>
<dbReference type="Gene3D" id="1.25.10.10">
    <property type="entry name" value="Leucine-rich Repeat Variant"/>
    <property type="match status" value="1"/>
</dbReference>
<evidence type="ECO:0000256" key="3">
    <source>
        <dbReference type="SAM" id="Phobius"/>
    </source>
</evidence>
<dbReference type="Proteomes" id="UP000543030">
    <property type="component" value="Unassembled WGS sequence"/>
</dbReference>
<dbReference type="Gene3D" id="1.10.1130.10">
    <property type="entry name" value="Flavocytochrome C3, Chain A"/>
    <property type="match status" value="2"/>
</dbReference>
<evidence type="ECO:0000259" key="5">
    <source>
        <dbReference type="Pfam" id="PF13435"/>
    </source>
</evidence>
<dbReference type="Pfam" id="PF13435">
    <property type="entry name" value="Cytochrome_C554"/>
    <property type="match status" value="2"/>
</dbReference>
<reference evidence="6 7" key="1">
    <citation type="submission" date="2020-08" db="EMBL/GenBank/DDBJ databases">
        <title>Genomic Encyclopedia of Type Strains, Phase IV (KMG-IV): sequencing the most valuable type-strain genomes for metagenomic binning, comparative biology and taxonomic classification.</title>
        <authorList>
            <person name="Goeker M."/>
        </authorList>
    </citation>
    <scope>NUCLEOTIDE SEQUENCE [LARGE SCALE GENOMIC DNA]</scope>
    <source>
        <strain evidence="6 7">DSM 18233</strain>
    </source>
</reference>
<dbReference type="AlphaFoldDB" id="A0A840RBC1"/>
<evidence type="ECO:0000259" key="4">
    <source>
        <dbReference type="Pfam" id="PF09699"/>
    </source>
</evidence>
<dbReference type="RefSeq" id="WP_184098992.1">
    <property type="nucleotide sequence ID" value="NZ_JACHHN010000002.1"/>
</dbReference>
<dbReference type="PANTHER" id="PTHR35038:SF8">
    <property type="entry name" value="C-TYPE POLYHEME CYTOCHROME OMCC"/>
    <property type="match status" value="1"/>
</dbReference>
<accession>A0A840RBC1</accession>
<evidence type="ECO:0000313" key="7">
    <source>
        <dbReference type="Proteomes" id="UP000543030"/>
    </source>
</evidence>
<dbReference type="InterPro" id="IPR011990">
    <property type="entry name" value="TPR-like_helical_dom_sf"/>
</dbReference>
<protein>
    <submittedName>
        <fullName evidence="6">Putative CXXCH cytochrome family protein</fullName>
    </submittedName>
</protein>
<name>A0A840RBC1_9NEIS</name>
<gene>
    <name evidence="6" type="ORF">HNQ50_001451</name>
</gene>
<feature type="region of interest" description="Disordered" evidence="2">
    <location>
        <begin position="1"/>
        <end position="25"/>
    </location>
</feature>
<feature type="transmembrane region" description="Helical" evidence="3">
    <location>
        <begin position="33"/>
        <end position="51"/>
    </location>
</feature>
<keyword evidence="1" id="KW-0732">Signal</keyword>
<dbReference type="InterPro" id="IPR051829">
    <property type="entry name" value="Multiheme_Cytochr_ET"/>
</dbReference>
<dbReference type="InterPro" id="IPR010177">
    <property type="entry name" value="Paired_CXXCH_1"/>
</dbReference>
<dbReference type="SUPFAM" id="SSF48695">
    <property type="entry name" value="Multiheme cytochromes"/>
    <property type="match status" value="1"/>
</dbReference>
<feature type="domain" description="Cytochrome c-552/4" evidence="5">
    <location>
        <begin position="77"/>
        <end position="99"/>
    </location>
</feature>
<organism evidence="6 7">
    <name type="scientific">Silvimonas terrae</name>
    <dbReference type="NCBI Taxonomy" id="300266"/>
    <lineage>
        <taxon>Bacteria</taxon>
        <taxon>Pseudomonadati</taxon>
        <taxon>Pseudomonadota</taxon>
        <taxon>Betaproteobacteria</taxon>
        <taxon>Neisseriales</taxon>
        <taxon>Chitinibacteraceae</taxon>
        <taxon>Silvimonas</taxon>
    </lineage>
</organism>
<comment type="caution">
    <text evidence="6">The sequence shown here is derived from an EMBL/GenBank/DDBJ whole genome shotgun (WGS) entry which is preliminary data.</text>
</comment>
<feature type="domain" description="Cytochrome c-552/4" evidence="5">
    <location>
        <begin position="179"/>
        <end position="244"/>
    </location>
</feature>
<evidence type="ECO:0000256" key="2">
    <source>
        <dbReference type="SAM" id="MobiDB-lite"/>
    </source>
</evidence>
<feature type="domain" description="Doubled CXXCH motif" evidence="4">
    <location>
        <begin position="341"/>
        <end position="370"/>
    </location>
</feature>
<dbReference type="InterPro" id="IPR011989">
    <property type="entry name" value="ARM-like"/>
</dbReference>
<dbReference type="PANTHER" id="PTHR35038">
    <property type="entry name" value="DISSIMILATORY SULFITE REDUCTASE SIRA"/>
    <property type="match status" value="1"/>
</dbReference>
<dbReference type="SUPFAM" id="SSF48452">
    <property type="entry name" value="TPR-like"/>
    <property type="match status" value="1"/>
</dbReference>
<dbReference type="Pfam" id="PF14559">
    <property type="entry name" value="TPR_19"/>
    <property type="match status" value="1"/>
</dbReference>
<evidence type="ECO:0000256" key="1">
    <source>
        <dbReference type="ARBA" id="ARBA00022729"/>
    </source>
</evidence>
<keyword evidence="3" id="KW-1133">Transmembrane helix</keyword>
<proteinExistence type="predicted"/>
<dbReference type="EMBL" id="JACHHN010000002">
    <property type="protein sequence ID" value="MBB5190729.1"/>
    <property type="molecule type" value="Genomic_DNA"/>
</dbReference>